<gene>
    <name evidence="1" type="ORF">CFY86_16785</name>
</gene>
<protein>
    <submittedName>
        <fullName evidence="1">Uncharacterized protein</fullName>
    </submittedName>
</protein>
<dbReference type="AlphaFoldDB" id="A0A225U7A1"/>
<dbReference type="EMBL" id="NKYI01000024">
    <property type="protein sequence ID" value="PIK83283.1"/>
    <property type="molecule type" value="Genomic_DNA"/>
</dbReference>
<comment type="caution">
    <text evidence="1">The sequence shown here is derived from an EMBL/GenBank/DDBJ whole genome shotgun (WGS) entry which is preliminary data.</text>
</comment>
<reference evidence="1 2" key="1">
    <citation type="submission" date="2017-07" db="EMBL/GenBank/DDBJ databases">
        <title>Raoultella ornithinolytica strain HH3 draft genome.</title>
        <authorList>
            <person name="Duceppe M.-O."/>
            <person name="Huang H."/>
            <person name="Phipps-Todd B."/>
        </authorList>
    </citation>
    <scope>NUCLEOTIDE SEQUENCE [LARGE SCALE GENOMIC DNA]</scope>
    <source>
        <strain evidence="1 2">HH3</strain>
    </source>
</reference>
<dbReference type="Proteomes" id="UP000229713">
    <property type="component" value="Unassembled WGS sequence"/>
</dbReference>
<sequence length="77" mass="9272">MCRLPINDPKMMAPINRLMRGGLQVLDINTRFRRPIVEVDRPFEAWRGKEVEITERRDGKQTLVKMLIWRGMHVIWR</sequence>
<dbReference type="RefSeq" id="WP_004119057.1">
    <property type="nucleotide sequence ID" value="NZ_CP048351.1"/>
</dbReference>
<evidence type="ECO:0000313" key="1">
    <source>
        <dbReference type="EMBL" id="PIK83283.1"/>
    </source>
</evidence>
<organism evidence="1 2">
    <name type="scientific">Raoultella ornithinolytica</name>
    <name type="common">Klebsiella ornithinolytica</name>
    <dbReference type="NCBI Taxonomy" id="54291"/>
    <lineage>
        <taxon>Bacteria</taxon>
        <taxon>Pseudomonadati</taxon>
        <taxon>Pseudomonadota</taxon>
        <taxon>Gammaproteobacteria</taxon>
        <taxon>Enterobacterales</taxon>
        <taxon>Enterobacteriaceae</taxon>
        <taxon>Klebsiella/Raoultella group</taxon>
        <taxon>Raoultella</taxon>
    </lineage>
</organism>
<proteinExistence type="predicted"/>
<name>A0A225U7A1_RAOOR</name>
<evidence type="ECO:0000313" key="2">
    <source>
        <dbReference type="Proteomes" id="UP000229713"/>
    </source>
</evidence>
<accession>A0A225U7A1</accession>